<feature type="domain" description="Type I restriction modification DNA specificity" evidence="6">
    <location>
        <begin position="220"/>
        <end position="380"/>
    </location>
</feature>
<proteinExistence type="inferred from homology"/>
<evidence type="ECO:0000259" key="6">
    <source>
        <dbReference type="Pfam" id="PF01420"/>
    </source>
</evidence>
<organism evidence="7 8">
    <name type="scientific">Streptomyces griseoincarnatus</name>
    <dbReference type="NCBI Taxonomy" id="29305"/>
    <lineage>
        <taxon>Bacteria</taxon>
        <taxon>Bacillati</taxon>
        <taxon>Actinomycetota</taxon>
        <taxon>Actinomycetes</taxon>
        <taxon>Kitasatosporales</taxon>
        <taxon>Streptomycetaceae</taxon>
        <taxon>Streptomyces</taxon>
        <taxon>Streptomyces griseoincarnatus group</taxon>
    </lineage>
</organism>
<dbReference type="SUPFAM" id="SSF116734">
    <property type="entry name" value="DNA methylase specificity domain"/>
    <property type="match status" value="2"/>
</dbReference>
<dbReference type="GO" id="GO:0016787">
    <property type="term" value="F:hydrolase activity"/>
    <property type="evidence" value="ECO:0007669"/>
    <property type="project" value="UniProtKB-KW"/>
</dbReference>
<sequence length="411" mass="45703">MTEWPATAIGNVARVNPPKPKYAELHDDDFVGFVPMAAVDEVSGEISVVEERPLGAVRAKSYRTFAPGDVLFAKITPCMENGKAATVPELPNGHGFGSTEFHVLRPGPEVDAHYLWNFLRQKAFRAEAEKNMTGSVGQARVPASFLRDTVIPLPPILEQHRIVEYLASVNDYTGTAAKHLAEARRIVNSANRSLYHSACTGRLTEDWRRENVEGADGDVPIGWKTVRIKDIAECLDRLRKPVNNAERAKRQGIVPYYGANGQVGWIDEALFDEPLVLVVEDETFTGRTKPFSYLISGPSWVNNHAHVLRAGDEVSPEALNVLLSFYDFIPLTSGSTGRRKLNQRSLMEAELLLPPILEQREIVRRVDEALRNMEQIRDQLDRVTSMLQRTAQAAATKIFGRDLVAPAEVAD</sequence>
<dbReference type="InterPro" id="IPR051212">
    <property type="entry name" value="Type-I_RE_S_subunit"/>
</dbReference>
<dbReference type="EC" id="3.1.21.-" evidence="7"/>
<keyword evidence="7" id="KW-0255">Endonuclease</keyword>
<evidence type="ECO:0000313" key="8">
    <source>
        <dbReference type="Proteomes" id="UP001523263"/>
    </source>
</evidence>
<dbReference type="Proteomes" id="UP001523263">
    <property type="component" value="Unassembled WGS sequence"/>
</dbReference>
<evidence type="ECO:0000256" key="1">
    <source>
        <dbReference type="ARBA" id="ARBA00010923"/>
    </source>
</evidence>
<accession>A0ABT0VSC6</accession>
<dbReference type="PANTHER" id="PTHR43140">
    <property type="entry name" value="TYPE-1 RESTRICTION ENZYME ECOKI SPECIFICITY PROTEIN"/>
    <property type="match status" value="1"/>
</dbReference>
<gene>
    <name evidence="7" type="ORF">NC658_13450</name>
</gene>
<dbReference type="GO" id="GO:0004519">
    <property type="term" value="F:endonuclease activity"/>
    <property type="evidence" value="ECO:0007669"/>
    <property type="project" value="UniProtKB-KW"/>
</dbReference>
<comment type="caution">
    <text evidence="7">The sequence shown here is derived from an EMBL/GenBank/DDBJ whole genome shotgun (WGS) entry which is preliminary data.</text>
</comment>
<dbReference type="InterPro" id="IPR000055">
    <property type="entry name" value="Restrct_endonuc_typeI_TRD"/>
</dbReference>
<dbReference type="CDD" id="cd17262">
    <property type="entry name" value="RMtype1_S_Aco12261I-TRD2-CR2"/>
    <property type="match status" value="1"/>
</dbReference>
<dbReference type="RefSeq" id="WP_251098379.1">
    <property type="nucleotide sequence ID" value="NZ_JAMQBH010000005.1"/>
</dbReference>
<evidence type="ECO:0000313" key="7">
    <source>
        <dbReference type="EMBL" id="MCM2514259.1"/>
    </source>
</evidence>
<evidence type="ECO:0000256" key="3">
    <source>
        <dbReference type="ARBA" id="ARBA00023125"/>
    </source>
</evidence>
<dbReference type="Gene3D" id="3.90.220.20">
    <property type="entry name" value="DNA methylase specificity domains"/>
    <property type="match status" value="2"/>
</dbReference>
<comment type="similarity">
    <text evidence="1">Belongs to the type-I restriction system S methylase family.</text>
</comment>
<keyword evidence="7" id="KW-0378">Hydrolase</keyword>
<keyword evidence="8" id="KW-1185">Reference proteome</keyword>
<protein>
    <submittedName>
        <fullName evidence="7">Restriction endonuclease subunit S</fullName>
        <ecNumber evidence="7">3.1.21.-</ecNumber>
    </submittedName>
</protein>
<dbReference type="InterPro" id="IPR044946">
    <property type="entry name" value="Restrct_endonuc_typeI_TRD_sf"/>
</dbReference>
<dbReference type="PANTHER" id="PTHR43140:SF1">
    <property type="entry name" value="TYPE I RESTRICTION ENZYME ECOKI SPECIFICITY SUBUNIT"/>
    <property type="match status" value="1"/>
</dbReference>
<keyword evidence="7" id="KW-0540">Nuclease</keyword>
<comment type="subunit">
    <text evidence="4">The methyltransferase is composed of M and S polypeptides.</text>
</comment>
<keyword evidence="2" id="KW-0680">Restriction system</keyword>
<feature type="coiled-coil region" evidence="5">
    <location>
        <begin position="359"/>
        <end position="393"/>
    </location>
</feature>
<reference evidence="7 8" key="1">
    <citation type="submission" date="2022-06" db="EMBL/GenBank/DDBJ databases">
        <title>Whole genome sequence of Streptomyces griseoincarnatus RB7AG.</title>
        <authorList>
            <person name="Ray L."/>
            <person name="Behera S."/>
            <person name="Panda A.N."/>
        </authorList>
    </citation>
    <scope>NUCLEOTIDE SEQUENCE [LARGE SCALE GENOMIC DNA]</scope>
    <source>
        <strain evidence="7 8">RB7AG</strain>
    </source>
</reference>
<name>A0ABT0VSC6_STRGI</name>
<keyword evidence="5" id="KW-0175">Coiled coil</keyword>
<evidence type="ECO:0000256" key="5">
    <source>
        <dbReference type="SAM" id="Coils"/>
    </source>
</evidence>
<keyword evidence="3" id="KW-0238">DNA-binding</keyword>
<feature type="domain" description="Type I restriction modification DNA specificity" evidence="6">
    <location>
        <begin position="3"/>
        <end position="171"/>
    </location>
</feature>
<dbReference type="Pfam" id="PF01420">
    <property type="entry name" value="Methylase_S"/>
    <property type="match status" value="2"/>
</dbReference>
<dbReference type="EMBL" id="JAMQBH010000005">
    <property type="protein sequence ID" value="MCM2514259.1"/>
    <property type="molecule type" value="Genomic_DNA"/>
</dbReference>
<evidence type="ECO:0000256" key="4">
    <source>
        <dbReference type="ARBA" id="ARBA00038652"/>
    </source>
</evidence>
<dbReference type="CDD" id="cd17260">
    <property type="entry name" value="RMtype1_S_EcoEI-TRD1-CR1_like"/>
    <property type="match status" value="1"/>
</dbReference>
<evidence type="ECO:0000256" key="2">
    <source>
        <dbReference type="ARBA" id="ARBA00022747"/>
    </source>
</evidence>